<evidence type="ECO:0000313" key="5">
    <source>
        <dbReference type="Proteomes" id="UP000179010"/>
    </source>
</evidence>
<dbReference type="Proteomes" id="UP000179010">
    <property type="component" value="Unassembled WGS sequence"/>
</dbReference>
<dbReference type="PANTHER" id="PTHR11203">
    <property type="entry name" value="CLEAVAGE AND POLYADENYLATION SPECIFICITY FACTOR FAMILY MEMBER"/>
    <property type="match status" value="1"/>
</dbReference>
<dbReference type="GO" id="GO:0004521">
    <property type="term" value="F:RNA endonuclease activity"/>
    <property type="evidence" value="ECO:0007669"/>
    <property type="project" value="TreeGrafter"/>
</dbReference>
<proteinExistence type="predicted"/>
<accession>A0A1F4PNA4</accession>
<dbReference type="Pfam" id="PF10996">
    <property type="entry name" value="Beta-Casp"/>
    <property type="match status" value="1"/>
</dbReference>
<dbReference type="PANTHER" id="PTHR11203:SF37">
    <property type="entry name" value="INTEGRATOR COMPLEX SUBUNIT 11"/>
    <property type="match status" value="1"/>
</dbReference>
<evidence type="ECO:0000313" key="4">
    <source>
        <dbReference type="EMBL" id="OGB85115.1"/>
    </source>
</evidence>
<dbReference type="Pfam" id="PF07521">
    <property type="entry name" value="RMMBL"/>
    <property type="match status" value="1"/>
</dbReference>
<dbReference type="EMBL" id="METE01000010">
    <property type="protein sequence ID" value="OGB85115.1"/>
    <property type="molecule type" value="Genomic_DNA"/>
</dbReference>
<feature type="domain" description="Metallo-beta-lactamase" evidence="2">
    <location>
        <begin position="15"/>
        <end position="254"/>
    </location>
</feature>
<protein>
    <recommendedName>
        <fullName evidence="6">MBL fold hydrolase</fullName>
    </recommendedName>
</protein>
<dbReference type="AlphaFoldDB" id="A0A1F4PNA4"/>
<dbReference type="InterPro" id="IPR022712">
    <property type="entry name" value="Beta_Casp"/>
</dbReference>
<dbReference type="Pfam" id="PF00753">
    <property type="entry name" value="Lactamase_B"/>
    <property type="match status" value="1"/>
</dbReference>
<dbReference type="InterPro" id="IPR001279">
    <property type="entry name" value="Metallo-B-lactamas"/>
</dbReference>
<reference evidence="4 5" key="1">
    <citation type="journal article" date="2016" name="Nat. Commun.">
        <title>Thousands of microbial genomes shed light on interconnected biogeochemical processes in an aquifer system.</title>
        <authorList>
            <person name="Anantharaman K."/>
            <person name="Brown C.T."/>
            <person name="Hug L.A."/>
            <person name="Sharon I."/>
            <person name="Castelle C.J."/>
            <person name="Probst A.J."/>
            <person name="Thomas B.C."/>
            <person name="Singh A."/>
            <person name="Wilkins M.J."/>
            <person name="Karaoz U."/>
            <person name="Brodie E.L."/>
            <person name="Williams K.H."/>
            <person name="Hubbard S.S."/>
            <person name="Banfield J.F."/>
        </authorList>
    </citation>
    <scope>NUCLEOTIDE SEQUENCE [LARGE SCALE GENOMIC DNA]</scope>
</reference>
<dbReference type="Gene3D" id="3.40.50.10890">
    <property type="match status" value="1"/>
</dbReference>
<gene>
    <name evidence="4" type="ORF">A2994_03720</name>
</gene>
<dbReference type="InterPro" id="IPR011108">
    <property type="entry name" value="RMMBL"/>
</dbReference>
<keyword evidence="1" id="KW-0378">Hydrolase</keyword>
<organism evidence="4 5">
    <name type="scientific">candidate division Kazan bacterium RIFCSPLOWO2_01_FULL_48_13</name>
    <dbReference type="NCBI Taxonomy" id="1798539"/>
    <lineage>
        <taxon>Bacteria</taxon>
        <taxon>Bacteria division Kazan-3B-28</taxon>
    </lineage>
</organism>
<evidence type="ECO:0008006" key="6">
    <source>
        <dbReference type="Google" id="ProtNLM"/>
    </source>
</evidence>
<dbReference type="SMART" id="SM00849">
    <property type="entry name" value="Lactamase_B"/>
    <property type="match status" value="1"/>
</dbReference>
<dbReference type="CDD" id="cd16295">
    <property type="entry name" value="TTHA0252-CPSF-like_MBL-fold"/>
    <property type="match status" value="1"/>
</dbReference>
<dbReference type="GO" id="GO:0016787">
    <property type="term" value="F:hydrolase activity"/>
    <property type="evidence" value="ECO:0007669"/>
    <property type="project" value="UniProtKB-KW"/>
</dbReference>
<comment type="caution">
    <text evidence="4">The sequence shown here is derived from an EMBL/GenBank/DDBJ whole genome shotgun (WGS) entry which is preliminary data.</text>
</comment>
<evidence type="ECO:0000256" key="1">
    <source>
        <dbReference type="ARBA" id="ARBA00022801"/>
    </source>
</evidence>
<sequence length="468" mass="51893">MANTIQFLGAAEIVTGSSYLVSVDSVKFLVDCGLFQGEAAADRKNYRPFPYDPSKINFLILTHSHLDHCGLIPKLYRDGFRGKIYCTPATFDLAKAILTNAAQIQEHGVTDRQLEALFIKRDATNSFKLFETYEYGKVFSPISNIKVKLNDAGHILGAAIVEVWIGNSDVGSSPWTLDIGHYGEAVKLVFSGDLGNSPVPIMKDPTIIKEADYVVCESTYGNRLHEPPSTREKNLLAAIQQAKRDNAKLIIPSFALERSQDLLYTLNNFRNNGTLPDIPVILDSPLASEITDIYKRYTKLFDADFQRYLKTDKDLFDFPGFRQTRTVVQSKTINELTGAAVIIAGSGMADAGRVQHHLRHQLGNSKNQVLFVGFQTPGTLGRQLLSGLKQVRIFRQRVIVKAQIKELGAFSAHADQAGLLKWLSGFTSQPIVFLTHGEDPAREALANQIARQLKLKTVIPVMGELKTI</sequence>
<dbReference type="InterPro" id="IPR036866">
    <property type="entry name" value="RibonucZ/Hydroxyglut_hydro"/>
</dbReference>
<evidence type="ECO:0000259" key="2">
    <source>
        <dbReference type="SMART" id="SM00849"/>
    </source>
</evidence>
<evidence type="ECO:0000259" key="3">
    <source>
        <dbReference type="SMART" id="SM01027"/>
    </source>
</evidence>
<name>A0A1F4PNA4_UNCK3</name>
<dbReference type="SUPFAM" id="SSF56281">
    <property type="entry name" value="Metallo-hydrolase/oxidoreductase"/>
    <property type="match status" value="1"/>
</dbReference>
<dbReference type="Gene3D" id="3.60.15.10">
    <property type="entry name" value="Ribonuclease Z/Hydroxyacylglutathione hydrolase-like"/>
    <property type="match status" value="1"/>
</dbReference>
<feature type="domain" description="Beta-Casp" evidence="3">
    <location>
        <begin position="259"/>
        <end position="384"/>
    </location>
</feature>
<dbReference type="InterPro" id="IPR050698">
    <property type="entry name" value="MBL"/>
</dbReference>
<dbReference type="SMART" id="SM01027">
    <property type="entry name" value="Beta-Casp"/>
    <property type="match status" value="1"/>
</dbReference>